<evidence type="ECO:0000259" key="1">
    <source>
        <dbReference type="Pfam" id="PF00561"/>
    </source>
</evidence>
<dbReference type="SUPFAM" id="SSF53474">
    <property type="entry name" value="alpha/beta-Hydrolases"/>
    <property type="match status" value="1"/>
</dbReference>
<proteinExistence type="predicted"/>
<dbReference type="Pfam" id="PF00561">
    <property type="entry name" value="Abhydrolase_1"/>
    <property type="match status" value="1"/>
</dbReference>
<accession>A0ABS8PQH1</accession>
<reference evidence="2 3" key="1">
    <citation type="submission" date="2021-11" db="EMBL/GenBank/DDBJ databases">
        <title>Genomic of Niabella pedocola.</title>
        <authorList>
            <person name="Wu T."/>
        </authorList>
    </citation>
    <scope>NUCLEOTIDE SEQUENCE [LARGE SCALE GENOMIC DNA]</scope>
    <source>
        <strain evidence="2 3">JCM 31011</strain>
    </source>
</reference>
<dbReference type="GO" id="GO:0016787">
    <property type="term" value="F:hydrolase activity"/>
    <property type="evidence" value="ECO:0007669"/>
    <property type="project" value="UniProtKB-KW"/>
</dbReference>
<keyword evidence="2" id="KW-0378">Hydrolase</keyword>
<dbReference type="PANTHER" id="PTHR43798">
    <property type="entry name" value="MONOACYLGLYCEROL LIPASE"/>
    <property type="match status" value="1"/>
</dbReference>
<feature type="domain" description="AB hydrolase-1" evidence="1">
    <location>
        <begin position="23"/>
        <end position="115"/>
    </location>
</feature>
<protein>
    <submittedName>
        <fullName evidence="2">Alpha/beta hydrolase</fullName>
    </submittedName>
</protein>
<sequence>MGTKTININNSIVHYTVEGVGRPVLLLHGFGEDSTVWENQVEYLRHNYQVIVPDIPGSGQSELISDVSMEGIAEVINRVVEAEELESIVLIGHSMGGYATLAFAEQYPHLLDGFGLFHSTAAADTEEKKETRRKGIAFIEKHGANEFLKTTIPNLFSAHTKETHPDLIERFTASLPVFSKPALKSYYEAMIKRPERIDLFSKTDLPVLFIIGEQDTVISFEDILKQASMPRVSYIHVLHQSGHMGMLEESAKANAAIEEFLMELK</sequence>
<dbReference type="PRINTS" id="PR00111">
    <property type="entry name" value="ABHYDROLASE"/>
</dbReference>
<evidence type="ECO:0000313" key="3">
    <source>
        <dbReference type="Proteomes" id="UP001199816"/>
    </source>
</evidence>
<comment type="caution">
    <text evidence="2">The sequence shown here is derived from an EMBL/GenBank/DDBJ whole genome shotgun (WGS) entry which is preliminary data.</text>
</comment>
<dbReference type="InterPro" id="IPR029058">
    <property type="entry name" value="AB_hydrolase_fold"/>
</dbReference>
<dbReference type="EMBL" id="JAJNEC010000005">
    <property type="protein sequence ID" value="MCD2423335.1"/>
    <property type="molecule type" value="Genomic_DNA"/>
</dbReference>
<dbReference type="Gene3D" id="3.40.50.1820">
    <property type="entry name" value="alpha/beta hydrolase"/>
    <property type="match status" value="1"/>
</dbReference>
<dbReference type="Proteomes" id="UP001199816">
    <property type="component" value="Unassembled WGS sequence"/>
</dbReference>
<dbReference type="InterPro" id="IPR000073">
    <property type="entry name" value="AB_hydrolase_1"/>
</dbReference>
<gene>
    <name evidence="2" type="ORF">LQ567_11230</name>
</gene>
<keyword evidence="3" id="KW-1185">Reference proteome</keyword>
<dbReference type="InterPro" id="IPR050266">
    <property type="entry name" value="AB_hydrolase_sf"/>
</dbReference>
<evidence type="ECO:0000313" key="2">
    <source>
        <dbReference type="EMBL" id="MCD2423335.1"/>
    </source>
</evidence>
<name>A0ABS8PQH1_9BACT</name>
<dbReference type="RefSeq" id="WP_231004599.1">
    <property type="nucleotide sequence ID" value="NZ_JAJNEC010000005.1"/>
</dbReference>
<organism evidence="2 3">
    <name type="scientific">Niabella pedocola</name>
    <dbReference type="NCBI Taxonomy" id="1752077"/>
    <lineage>
        <taxon>Bacteria</taxon>
        <taxon>Pseudomonadati</taxon>
        <taxon>Bacteroidota</taxon>
        <taxon>Chitinophagia</taxon>
        <taxon>Chitinophagales</taxon>
        <taxon>Chitinophagaceae</taxon>
        <taxon>Niabella</taxon>
    </lineage>
</organism>